<organism evidence="7 8">
    <name type="scientific">Diversispora eburnea</name>
    <dbReference type="NCBI Taxonomy" id="1213867"/>
    <lineage>
        <taxon>Eukaryota</taxon>
        <taxon>Fungi</taxon>
        <taxon>Fungi incertae sedis</taxon>
        <taxon>Mucoromycota</taxon>
        <taxon>Glomeromycotina</taxon>
        <taxon>Glomeromycetes</taxon>
        <taxon>Diversisporales</taxon>
        <taxon>Diversisporaceae</taxon>
        <taxon>Diversispora</taxon>
    </lineage>
</organism>
<dbReference type="InterPro" id="IPR036259">
    <property type="entry name" value="MFS_trans_sf"/>
</dbReference>
<comment type="subcellular location">
    <subcellularLocation>
        <location evidence="1">Membrane</location>
        <topology evidence="1">Multi-pass membrane protein</topology>
    </subcellularLocation>
</comment>
<accession>A0A9N9FD51</accession>
<feature type="transmembrane region" description="Helical" evidence="5">
    <location>
        <begin position="316"/>
        <end position="334"/>
    </location>
</feature>
<feature type="transmembrane region" description="Helical" evidence="5">
    <location>
        <begin position="163"/>
        <end position="180"/>
    </location>
</feature>
<dbReference type="Pfam" id="PF00083">
    <property type="entry name" value="Sugar_tr"/>
    <property type="match status" value="1"/>
</dbReference>
<evidence type="ECO:0000256" key="5">
    <source>
        <dbReference type="SAM" id="Phobius"/>
    </source>
</evidence>
<evidence type="ECO:0000313" key="8">
    <source>
        <dbReference type="Proteomes" id="UP000789706"/>
    </source>
</evidence>
<feature type="transmembrane region" description="Helical" evidence="5">
    <location>
        <begin position="391"/>
        <end position="411"/>
    </location>
</feature>
<proteinExistence type="predicted"/>
<dbReference type="PROSITE" id="PS00216">
    <property type="entry name" value="SUGAR_TRANSPORT_1"/>
    <property type="match status" value="1"/>
</dbReference>
<keyword evidence="4 5" id="KW-0472">Membrane</keyword>
<evidence type="ECO:0000256" key="2">
    <source>
        <dbReference type="ARBA" id="ARBA00022692"/>
    </source>
</evidence>
<comment type="caution">
    <text evidence="7">The sequence shown here is derived from an EMBL/GenBank/DDBJ whole genome shotgun (WGS) entry which is preliminary data.</text>
</comment>
<sequence>MSSVRQTETNDVSEILSTHYDYDFEFNTKENEYITDNYMNLKRRRALAEIDNAEFSWFHIRACIVSGVGFYTDAYDLFAINLVSSMLGFVYFKPSGYVPQNIDIGLKISAACGTLFGQLIFGWFADRYGRKKMYGLELSIMIFATIGSALSADAFAVSIWGELMFWRFILGIGIGGDYPLSAGAMMAAVFAMQGFGILTAAIVSLVTLAIYQDHISKDPSYIDHVWRLVLGFGVIPAVIALYFRLKVPETPRFTMDVERNVHQAAYDIKTVHPKRRKHNKRKNHNSLSKPVLVTDAPRATWKNFKEYFGQWKNAKILIGTSVSWFVLDVAFYGIGLNNSIILKAIRFADHDDDPYKTLWNMSVGNIIVTMLGTVPGYWFTVFLVDKWGRKFIQLLGFGILTILFTILGFFYHQILDTSLPLFIIIFTSCQFFLNFGPNATTFIIPGEVFPTRYRSTGHGISAASGKLGAIIAQVGFIQLKDNGGPNQFVNQNMVNNDNIDVDDCGESGSNYVHIRKYKNNRNYLWA</sequence>
<feature type="transmembrane region" description="Helical" evidence="5">
    <location>
        <begin position="224"/>
        <end position="245"/>
    </location>
</feature>
<reference evidence="7" key="1">
    <citation type="submission" date="2021-06" db="EMBL/GenBank/DDBJ databases">
        <authorList>
            <person name="Kallberg Y."/>
            <person name="Tangrot J."/>
            <person name="Rosling A."/>
        </authorList>
    </citation>
    <scope>NUCLEOTIDE SEQUENCE</scope>
    <source>
        <strain evidence="7">AZ414A</strain>
    </source>
</reference>
<evidence type="ECO:0000256" key="4">
    <source>
        <dbReference type="ARBA" id="ARBA00023136"/>
    </source>
</evidence>
<feature type="transmembrane region" description="Helical" evidence="5">
    <location>
        <begin position="104"/>
        <end position="124"/>
    </location>
</feature>
<keyword evidence="2 5" id="KW-0812">Transmembrane</keyword>
<dbReference type="CDD" id="cd17364">
    <property type="entry name" value="MFS_PhT"/>
    <property type="match status" value="1"/>
</dbReference>
<dbReference type="Gene3D" id="1.20.1250.20">
    <property type="entry name" value="MFS general substrate transporter like domains"/>
    <property type="match status" value="2"/>
</dbReference>
<feature type="domain" description="Major facilitator superfamily (MFS) profile" evidence="6">
    <location>
        <begin position="62"/>
        <end position="526"/>
    </location>
</feature>
<dbReference type="PROSITE" id="PS50850">
    <property type="entry name" value="MFS"/>
    <property type="match status" value="1"/>
</dbReference>
<feature type="transmembrane region" description="Helical" evidence="5">
    <location>
        <begin position="363"/>
        <end position="384"/>
    </location>
</feature>
<evidence type="ECO:0000256" key="3">
    <source>
        <dbReference type="ARBA" id="ARBA00022989"/>
    </source>
</evidence>
<dbReference type="AlphaFoldDB" id="A0A9N9FD51"/>
<evidence type="ECO:0000256" key="1">
    <source>
        <dbReference type="ARBA" id="ARBA00004141"/>
    </source>
</evidence>
<dbReference type="GO" id="GO:0016020">
    <property type="term" value="C:membrane"/>
    <property type="evidence" value="ECO:0007669"/>
    <property type="project" value="UniProtKB-SubCell"/>
</dbReference>
<dbReference type="SUPFAM" id="SSF103473">
    <property type="entry name" value="MFS general substrate transporter"/>
    <property type="match status" value="1"/>
</dbReference>
<feature type="transmembrane region" description="Helical" evidence="5">
    <location>
        <begin position="136"/>
        <end position="157"/>
    </location>
</feature>
<dbReference type="InterPro" id="IPR020846">
    <property type="entry name" value="MFS_dom"/>
</dbReference>
<dbReference type="PANTHER" id="PTHR24064">
    <property type="entry name" value="SOLUTE CARRIER FAMILY 22 MEMBER"/>
    <property type="match status" value="1"/>
</dbReference>
<dbReference type="EMBL" id="CAJVPK010000553">
    <property type="protein sequence ID" value="CAG8525504.1"/>
    <property type="molecule type" value="Genomic_DNA"/>
</dbReference>
<name>A0A9N9FD51_9GLOM</name>
<feature type="transmembrane region" description="Helical" evidence="5">
    <location>
        <begin position="74"/>
        <end position="92"/>
    </location>
</feature>
<evidence type="ECO:0000259" key="6">
    <source>
        <dbReference type="PROSITE" id="PS50850"/>
    </source>
</evidence>
<dbReference type="Proteomes" id="UP000789706">
    <property type="component" value="Unassembled WGS sequence"/>
</dbReference>
<protein>
    <submittedName>
        <fullName evidence="7">11421_t:CDS:1</fullName>
    </submittedName>
</protein>
<keyword evidence="8" id="KW-1185">Reference proteome</keyword>
<keyword evidence="3 5" id="KW-1133">Transmembrane helix</keyword>
<dbReference type="OrthoDB" id="433512at2759"/>
<evidence type="ECO:0000313" key="7">
    <source>
        <dbReference type="EMBL" id="CAG8525504.1"/>
    </source>
</evidence>
<gene>
    <name evidence="7" type="ORF">DEBURN_LOCUS5879</name>
</gene>
<dbReference type="InterPro" id="IPR005828">
    <property type="entry name" value="MFS_sugar_transport-like"/>
</dbReference>
<feature type="transmembrane region" description="Helical" evidence="5">
    <location>
        <begin position="417"/>
        <end position="435"/>
    </location>
</feature>
<feature type="transmembrane region" description="Helical" evidence="5">
    <location>
        <begin position="187"/>
        <end position="212"/>
    </location>
</feature>
<dbReference type="InterPro" id="IPR005829">
    <property type="entry name" value="Sugar_transporter_CS"/>
</dbReference>
<dbReference type="GO" id="GO:0022857">
    <property type="term" value="F:transmembrane transporter activity"/>
    <property type="evidence" value="ECO:0007669"/>
    <property type="project" value="InterPro"/>
</dbReference>